<dbReference type="Pfam" id="PF02896">
    <property type="entry name" value="PEP-utilizers_C"/>
    <property type="match status" value="1"/>
</dbReference>
<feature type="active site" description="Tele-phosphohistidine intermediate" evidence="18">
    <location>
        <position position="190"/>
    </location>
</feature>
<evidence type="ECO:0000256" key="12">
    <source>
        <dbReference type="ARBA" id="ARBA00022683"/>
    </source>
</evidence>
<dbReference type="Pfam" id="PF00391">
    <property type="entry name" value="PEP-utilizers"/>
    <property type="match status" value="1"/>
</dbReference>
<evidence type="ECO:0000256" key="17">
    <source>
        <dbReference type="PIRNR" id="PIRNR000732"/>
    </source>
</evidence>
<dbReference type="Pfam" id="PF05524">
    <property type="entry name" value="PEP-utilisers_N"/>
    <property type="match status" value="1"/>
</dbReference>
<dbReference type="InterPro" id="IPR008279">
    <property type="entry name" value="PEP-util_enz_mobile_dom"/>
</dbReference>
<comment type="caution">
    <text evidence="25">The sequence shown here is derived from an EMBL/GenBank/DDBJ whole genome shotgun (WGS) entry which is preliminary data.</text>
</comment>
<dbReference type="InterPro" id="IPR018274">
    <property type="entry name" value="PEP_util_AS"/>
</dbReference>
<proteinExistence type="inferred from homology"/>
<keyword evidence="10 17" id="KW-0762">Sugar transport</keyword>
<dbReference type="Gene3D" id="3.50.30.10">
    <property type="entry name" value="Phosphohistidine domain"/>
    <property type="match status" value="1"/>
</dbReference>
<dbReference type="FunFam" id="3.20.20.60:FF:000007">
    <property type="entry name" value="Phosphoenolpyruvate-protein phosphotransferase"/>
    <property type="match status" value="1"/>
</dbReference>
<evidence type="ECO:0000259" key="22">
    <source>
        <dbReference type="Pfam" id="PF00391"/>
    </source>
</evidence>
<dbReference type="PANTHER" id="PTHR46244:SF3">
    <property type="entry name" value="PHOSPHOENOLPYRUVATE-PROTEIN PHOSPHOTRANSFERASE"/>
    <property type="match status" value="1"/>
</dbReference>
<comment type="cofactor">
    <cofactor evidence="2 17 20">
        <name>Mg(2+)</name>
        <dbReference type="ChEBI" id="CHEBI:18420"/>
    </cofactor>
</comment>
<keyword evidence="13 17" id="KW-0479">Metal-binding</keyword>
<keyword evidence="26" id="KW-1185">Reference proteome</keyword>
<feature type="binding site" evidence="19">
    <location>
        <position position="333"/>
    </location>
    <ligand>
        <name>phosphoenolpyruvate</name>
        <dbReference type="ChEBI" id="CHEBI:58702"/>
    </ligand>
</feature>
<feature type="domain" description="PEP-utilising enzyme C-terminal" evidence="23">
    <location>
        <begin position="252"/>
        <end position="542"/>
    </location>
</feature>
<evidence type="ECO:0000313" key="26">
    <source>
        <dbReference type="Proteomes" id="UP000247978"/>
    </source>
</evidence>
<dbReference type="InterPro" id="IPR024692">
    <property type="entry name" value="PTS_EI"/>
</dbReference>
<comment type="similarity">
    <text evidence="5 17">Belongs to the PEP-utilizing enzyme family.</text>
</comment>
<dbReference type="InterPro" id="IPR008731">
    <property type="entry name" value="PTS_EIN"/>
</dbReference>
<keyword evidence="25" id="KW-0670">Pyruvate</keyword>
<evidence type="ECO:0000256" key="3">
    <source>
        <dbReference type="ARBA" id="ARBA00002728"/>
    </source>
</evidence>
<organism evidence="25 26">
    <name type="scientific">Pseudogracilibacillus auburnensis</name>
    <dbReference type="NCBI Taxonomy" id="1494959"/>
    <lineage>
        <taxon>Bacteria</taxon>
        <taxon>Bacillati</taxon>
        <taxon>Bacillota</taxon>
        <taxon>Bacilli</taxon>
        <taxon>Bacillales</taxon>
        <taxon>Bacillaceae</taxon>
        <taxon>Pseudogracilibacillus</taxon>
    </lineage>
</organism>
<evidence type="ECO:0000259" key="23">
    <source>
        <dbReference type="Pfam" id="PF02896"/>
    </source>
</evidence>
<dbReference type="InterPro" id="IPR000121">
    <property type="entry name" value="PEP_util_C"/>
</dbReference>
<evidence type="ECO:0000256" key="2">
    <source>
        <dbReference type="ARBA" id="ARBA00001946"/>
    </source>
</evidence>
<keyword evidence="21" id="KW-0175">Coiled coil</keyword>
<evidence type="ECO:0000259" key="24">
    <source>
        <dbReference type="Pfam" id="PF05524"/>
    </source>
</evidence>
<feature type="binding site" evidence="20">
    <location>
        <position position="432"/>
    </location>
    <ligand>
        <name>Mg(2+)</name>
        <dbReference type="ChEBI" id="CHEBI:18420"/>
    </ligand>
</feature>
<dbReference type="Proteomes" id="UP000247978">
    <property type="component" value="Unassembled WGS sequence"/>
</dbReference>
<dbReference type="EC" id="2.7.3.9" evidence="6 17"/>
<dbReference type="SUPFAM" id="SSF47831">
    <property type="entry name" value="Enzyme I of the PEP:sugar phosphotransferase system HPr-binding (sub)domain"/>
    <property type="match status" value="1"/>
</dbReference>
<feature type="binding site" evidence="19">
    <location>
        <position position="297"/>
    </location>
    <ligand>
        <name>phosphoenolpyruvate</name>
        <dbReference type="ChEBI" id="CHEBI:58702"/>
    </ligand>
</feature>
<evidence type="ECO:0000256" key="1">
    <source>
        <dbReference type="ARBA" id="ARBA00000683"/>
    </source>
</evidence>
<dbReference type="GO" id="GO:0009401">
    <property type="term" value="P:phosphoenolpyruvate-dependent sugar phosphotransferase system"/>
    <property type="evidence" value="ECO:0007669"/>
    <property type="project" value="UniProtKB-KW"/>
</dbReference>
<evidence type="ECO:0000256" key="18">
    <source>
        <dbReference type="PIRSR" id="PIRSR000732-1"/>
    </source>
</evidence>
<keyword evidence="8 17" id="KW-0813">Transport</keyword>
<dbReference type="Gene3D" id="1.10.274.10">
    <property type="entry name" value="PtsI, HPr-binding domain"/>
    <property type="match status" value="1"/>
</dbReference>
<evidence type="ECO:0000256" key="8">
    <source>
        <dbReference type="ARBA" id="ARBA00022448"/>
    </source>
</evidence>
<dbReference type="GO" id="GO:0005737">
    <property type="term" value="C:cytoplasm"/>
    <property type="evidence" value="ECO:0007669"/>
    <property type="project" value="UniProtKB-SubCell"/>
</dbReference>
<evidence type="ECO:0000256" key="15">
    <source>
        <dbReference type="ARBA" id="ARBA00022842"/>
    </source>
</evidence>
<name>A0A2V3VP39_9BACI</name>
<dbReference type="EMBL" id="QJJQ01000017">
    <property type="protein sequence ID" value="PXW82621.1"/>
    <property type="molecule type" value="Genomic_DNA"/>
</dbReference>
<gene>
    <name evidence="25" type="ORF">DFR56_11759</name>
</gene>
<evidence type="ECO:0000313" key="25">
    <source>
        <dbReference type="EMBL" id="PXW82621.1"/>
    </source>
</evidence>
<reference evidence="25 26" key="1">
    <citation type="submission" date="2018-05" db="EMBL/GenBank/DDBJ databases">
        <title>Genomic Encyclopedia of Type Strains, Phase IV (KMG-IV): sequencing the most valuable type-strain genomes for metagenomic binning, comparative biology and taxonomic classification.</title>
        <authorList>
            <person name="Goeker M."/>
        </authorList>
    </citation>
    <scope>NUCLEOTIDE SEQUENCE [LARGE SCALE GENOMIC DNA]</scope>
    <source>
        <strain evidence="25 26">DSM 28556</strain>
    </source>
</reference>
<dbReference type="InterPro" id="IPR040442">
    <property type="entry name" value="Pyrv_kinase-like_dom_sf"/>
</dbReference>
<dbReference type="InterPro" id="IPR006318">
    <property type="entry name" value="PTS_EI-like"/>
</dbReference>
<keyword evidence="15 17" id="KW-0460">Magnesium</keyword>
<feature type="active site" description="Proton donor" evidence="18">
    <location>
        <position position="503"/>
    </location>
</feature>
<evidence type="ECO:0000256" key="6">
    <source>
        <dbReference type="ARBA" id="ARBA00012232"/>
    </source>
</evidence>
<dbReference type="InterPro" id="IPR036618">
    <property type="entry name" value="PtsI_HPr-bd_sf"/>
</dbReference>
<dbReference type="OrthoDB" id="9765468at2"/>
<feature type="domain" description="Phosphotransferase system enzyme I N-terminal" evidence="24">
    <location>
        <begin position="6"/>
        <end position="127"/>
    </location>
</feature>
<keyword evidence="9 17" id="KW-0963">Cytoplasm</keyword>
<feature type="binding site" evidence="20">
    <location>
        <position position="456"/>
    </location>
    <ligand>
        <name>Mg(2+)</name>
        <dbReference type="ChEBI" id="CHEBI:18420"/>
    </ligand>
</feature>
<comment type="catalytic activity">
    <reaction evidence="1 17">
        <text>L-histidyl-[protein] + phosphoenolpyruvate = N(pros)-phospho-L-histidyl-[protein] + pyruvate</text>
        <dbReference type="Rhea" id="RHEA:23880"/>
        <dbReference type="Rhea" id="RHEA-COMP:9745"/>
        <dbReference type="Rhea" id="RHEA-COMP:9746"/>
        <dbReference type="ChEBI" id="CHEBI:15361"/>
        <dbReference type="ChEBI" id="CHEBI:29979"/>
        <dbReference type="ChEBI" id="CHEBI:58702"/>
        <dbReference type="ChEBI" id="CHEBI:64837"/>
        <dbReference type="EC" id="2.7.3.9"/>
    </reaction>
</comment>
<dbReference type="GO" id="GO:0008965">
    <property type="term" value="F:phosphoenolpyruvate-protein phosphotransferase activity"/>
    <property type="evidence" value="ECO:0007669"/>
    <property type="project" value="UniProtKB-EC"/>
</dbReference>
<keyword evidence="14 17" id="KW-0418">Kinase</keyword>
<keyword evidence="11 17" id="KW-0808">Transferase</keyword>
<accession>A0A2V3VP39</accession>
<protein>
    <recommendedName>
        <fullName evidence="7 17">Phosphoenolpyruvate-protein phosphotransferase</fullName>
        <ecNumber evidence="6 17">2.7.3.9</ecNumber>
    </recommendedName>
    <alternativeName>
        <fullName evidence="16 17">Phosphotransferase system, enzyme I</fullName>
    </alternativeName>
</protein>
<evidence type="ECO:0000256" key="19">
    <source>
        <dbReference type="PIRSR" id="PIRSR000732-2"/>
    </source>
</evidence>
<dbReference type="SUPFAM" id="SSF51621">
    <property type="entry name" value="Phosphoenolpyruvate/pyruvate domain"/>
    <property type="match status" value="1"/>
</dbReference>
<evidence type="ECO:0000256" key="11">
    <source>
        <dbReference type="ARBA" id="ARBA00022679"/>
    </source>
</evidence>
<evidence type="ECO:0000256" key="4">
    <source>
        <dbReference type="ARBA" id="ARBA00004496"/>
    </source>
</evidence>
<dbReference type="InterPro" id="IPR023151">
    <property type="entry name" value="PEP_util_CS"/>
</dbReference>
<dbReference type="SUPFAM" id="SSF52009">
    <property type="entry name" value="Phosphohistidine domain"/>
    <property type="match status" value="1"/>
</dbReference>
<dbReference type="InterPro" id="IPR036637">
    <property type="entry name" value="Phosphohistidine_dom_sf"/>
</dbReference>
<keyword evidence="12 17" id="KW-0598">Phosphotransferase system</keyword>
<evidence type="ECO:0000256" key="5">
    <source>
        <dbReference type="ARBA" id="ARBA00007837"/>
    </source>
</evidence>
<evidence type="ECO:0000256" key="16">
    <source>
        <dbReference type="ARBA" id="ARBA00033235"/>
    </source>
</evidence>
<dbReference type="InterPro" id="IPR015813">
    <property type="entry name" value="Pyrv/PenolPyrv_kinase-like_dom"/>
</dbReference>
<dbReference type="NCBIfam" id="TIGR01417">
    <property type="entry name" value="PTS_I_fam"/>
    <property type="match status" value="1"/>
</dbReference>
<evidence type="ECO:0000256" key="9">
    <source>
        <dbReference type="ARBA" id="ARBA00022490"/>
    </source>
</evidence>
<dbReference type="InterPro" id="IPR050499">
    <property type="entry name" value="PEP-utilizing_PTS_enzyme"/>
</dbReference>
<dbReference type="Gene3D" id="3.20.20.60">
    <property type="entry name" value="Phosphoenolpyruvate-binding domains"/>
    <property type="match status" value="1"/>
</dbReference>
<evidence type="ECO:0000256" key="20">
    <source>
        <dbReference type="PIRSR" id="PIRSR000732-3"/>
    </source>
</evidence>
<dbReference type="RefSeq" id="WP_110397012.1">
    <property type="nucleotide sequence ID" value="NZ_JBHUHB010000001.1"/>
</dbReference>
<dbReference type="GO" id="GO:0016301">
    <property type="term" value="F:kinase activity"/>
    <property type="evidence" value="ECO:0007669"/>
    <property type="project" value="UniProtKB-KW"/>
</dbReference>
<dbReference type="PANTHER" id="PTHR46244">
    <property type="entry name" value="PHOSPHOENOLPYRUVATE-PROTEIN PHOSPHOTRANSFERASE"/>
    <property type="match status" value="1"/>
</dbReference>
<feature type="domain" description="PEP-utilising enzyme mobile" evidence="22">
    <location>
        <begin position="154"/>
        <end position="226"/>
    </location>
</feature>
<sequence length="574" mass="63986">MPVSLHGIAASNGYAFGKAYKLIEPDLSFEKTTIENSDEEIQRFHEAIKNAKKELAKIREKVTNEQGEENAAIFDAHLLVLDDPELISTIENKINEEKVNAESALRETTDTYIQMFEQLENEYMRERAADIKDVTKRVLAHLLGETLPNPGLIAEETILIAVDLTPSDTAQINKQFVKGFVTDIGGRTSHSAIMARSLGIPAIVGTKTISSTIQQGDNLIIDGMNGEVIIHPTDEVQEIYKEKMTKFQAQQAEWALLKDEPTISHDDHKVELAANIGSPQDVESAINNGAEGIGLYRTEFLYMESTSLPTEEEQFQAYKVVLQGMNEKPVIVRTLDIGGDKQLPYLELPEEMNPFLGLRAIRLAFEKIDVFRTQLRALLRASTFGHVKIMFPMIATLDEFRKAKAILLEEKEKLTDEGISVSENIEVGIMVEIPSTAILADEFAKEVDFFSIGTNDLIQYTFAADRMNESVAYLYQPYHPAILRLVKLVIDAAHKEGKWAGMCGEMAGDPNAIPLLLGLGLDEFSMSASSILQARSQIKQLDQKAMRKLAEKALQLQTSEDVKKLLETEVKATK</sequence>
<feature type="coiled-coil region" evidence="21">
    <location>
        <begin position="34"/>
        <end position="107"/>
    </location>
</feature>
<dbReference type="PRINTS" id="PR01736">
    <property type="entry name" value="PHPHTRNFRASE"/>
</dbReference>
<evidence type="ECO:0000256" key="14">
    <source>
        <dbReference type="ARBA" id="ARBA00022777"/>
    </source>
</evidence>
<comment type="function">
    <text evidence="3 17">General (non sugar-specific) component of the phosphoenolpyruvate-dependent sugar phosphotransferase system (sugar PTS). This major carbohydrate active-transport system catalyzes the phosphorylation of incoming sugar substrates concomitantly with their translocation across the cell membrane. Enzyme I transfers the phosphoryl group from phosphoenolpyruvate (PEP) to the phosphoryl carrier protein (HPr).</text>
</comment>
<dbReference type="PIRSF" id="PIRSF000732">
    <property type="entry name" value="PTS_enzyme_I"/>
    <property type="match status" value="1"/>
</dbReference>
<evidence type="ECO:0000256" key="7">
    <source>
        <dbReference type="ARBA" id="ARBA00016544"/>
    </source>
</evidence>
<evidence type="ECO:0000256" key="13">
    <source>
        <dbReference type="ARBA" id="ARBA00022723"/>
    </source>
</evidence>
<feature type="binding site" evidence="19">
    <location>
        <position position="466"/>
    </location>
    <ligand>
        <name>phosphoenolpyruvate</name>
        <dbReference type="ChEBI" id="CHEBI:58702"/>
    </ligand>
</feature>
<feature type="binding site" evidence="19">
    <location>
        <begin position="455"/>
        <end position="456"/>
    </location>
    <ligand>
        <name>phosphoenolpyruvate</name>
        <dbReference type="ChEBI" id="CHEBI:58702"/>
    </ligand>
</feature>
<dbReference type="PROSITE" id="PS00742">
    <property type="entry name" value="PEP_ENZYMES_2"/>
    <property type="match status" value="1"/>
</dbReference>
<comment type="subcellular location">
    <subcellularLocation>
        <location evidence="4 17">Cytoplasm</location>
    </subcellularLocation>
</comment>
<dbReference type="GO" id="GO:0046872">
    <property type="term" value="F:metal ion binding"/>
    <property type="evidence" value="ECO:0007669"/>
    <property type="project" value="UniProtKB-KW"/>
</dbReference>
<evidence type="ECO:0000256" key="21">
    <source>
        <dbReference type="SAM" id="Coils"/>
    </source>
</evidence>
<dbReference type="PROSITE" id="PS00370">
    <property type="entry name" value="PEP_ENZYMES_PHOS_SITE"/>
    <property type="match status" value="1"/>
</dbReference>
<evidence type="ECO:0000256" key="10">
    <source>
        <dbReference type="ARBA" id="ARBA00022597"/>
    </source>
</evidence>
<dbReference type="AlphaFoldDB" id="A0A2V3VP39"/>